<dbReference type="GO" id="GO:0004791">
    <property type="term" value="F:thioredoxin-disulfide reductase (NADPH) activity"/>
    <property type="evidence" value="ECO:0007669"/>
    <property type="project" value="UniProtKB-EC"/>
</dbReference>
<comment type="caution">
    <text evidence="7">The sequence shown here is derived from an EMBL/GenBank/DDBJ whole genome shotgun (WGS) entry which is preliminary data.</text>
</comment>
<dbReference type="InterPro" id="IPR036188">
    <property type="entry name" value="FAD/NAD-bd_sf"/>
</dbReference>
<keyword evidence="2" id="KW-0274">FAD</keyword>
<protein>
    <submittedName>
        <fullName evidence="7">Thioredoxin reductase (NADPH)</fullName>
        <ecNumber evidence="7">1.8.1.9</ecNumber>
    </submittedName>
</protein>
<dbReference type="EC" id="1.8.1.9" evidence="7"/>
<dbReference type="EMBL" id="JAUSWO010000001">
    <property type="protein sequence ID" value="MDQ0513568.1"/>
    <property type="molecule type" value="Genomic_DNA"/>
</dbReference>
<dbReference type="Pfam" id="PF07992">
    <property type="entry name" value="Pyr_redox_2"/>
    <property type="match status" value="1"/>
</dbReference>
<evidence type="ECO:0000256" key="3">
    <source>
        <dbReference type="ARBA" id="ARBA00023002"/>
    </source>
</evidence>
<keyword evidence="8" id="KW-1185">Reference proteome</keyword>
<dbReference type="InterPro" id="IPR050097">
    <property type="entry name" value="Ferredoxin-NADP_redctase_2"/>
</dbReference>
<name>A0ABU0LY84_9BACT</name>
<evidence type="ECO:0000313" key="8">
    <source>
        <dbReference type="Proteomes" id="UP001240643"/>
    </source>
</evidence>
<dbReference type="RefSeq" id="WP_307291479.1">
    <property type="nucleotide sequence ID" value="NZ_JAUSWO010000001.1"/>
</dbReference>
<accession>A0ABU0LY84</accession>
<dbReference type="PRINTS" id="PR00469">
    <property type="entry name" value="PNDRDTASEII"/>
</dbReference>
<dbReference type="InterPro" id="IPR008255">
    <property type="entry name" value="Pyr_nucl-diS_OxRdtase_2_AS"/>
</dbReference>
<proteinExistence type="predicted"/>
<evidence type="ECO:0000256" key="1">
    <source>
        <dbReference type="ARBA" id="ARBA00022630"/>
    </source>
</evidence>
<organism evidence="7 8">
    <name type="scientific">Mycoplasmoides fastidiosum</name>
    <dbReference type="NCBI Taxonomy" id="92758"/>
    <lineage>
        <taxon>Bacteria</taxon>
        <taxon>Bacillati</taxon>
        <taxon>Mycoplasmatota</taxon>
        <taxon>Mycoplasmoidales</taxon>
        <taxon>Mycoplasmoidaceae</taxon>
        <taxon>Mycoplasmoides</taxon>
    </lineage>
</organism>
<evidence type="ECO:0000313" key="7">
    <source>
        <dbReference type="EMBL" id="MDQ0513568.1"/>
    </source>
</evidence>
<reference evidence="7" key="1">
    <citation type="submission" date="2023-07" db="EMBL/GenBank/DDBJ databases">
        <title>Genomic Encyclopedia of Type Strains, Phase IV (KMG-IV): sequencing the most valuable type-strain genomes for metagenomic binning, comparative biology and taxonomic classification.</title>
        <authorList>
            <person name="Goeker M."/>
        </authorList>
    </citation>
    <scope>NUCLEOTIDE SEQUENCE [LARGE SCALE GENOMIC DNA]</scope>
    <source>
        <strain evidence="7">DSM 21204</strain>
    </source>
</reference>
<dbReference type="Proteomes" id="UP001240643">
    <property type="component" value="Unassembled WGS sequence"/>
</dbReference>
<dbReference type="InterPro" id="IPR023753">
    <property type="entry name" value="FAD/NAD-binding_dom"/>
</dbReference>
<evidence type="ECO:0000256" key="5">
    <source>
        <dbReference type="ARBA" id="ARBA00023284"/>
    </source>
</evidence>
<keyword evidence="3 7" id="KW-0560">Oxidoreductase</keyword>
<gene>
    <name evidence="7" type="ORF">J2Z62_000006</name>
</gene>
<feature type="domain" description="FAD/NAD(P)-binding" evidence="6">
    <location>
        <begin position="14"/>
        <end position="302"/>
    </location>
</feature>
<sequence>MAITDGLRNNPNLYDFLIIGGGPAGLTAAVYGARAGMKVGFLEKDTPGGKMVKTGSLENYPGFETIGGADLSLKMMNHALANEVSYIYGHVTKVVHLDPYWAVHTADEKIYYAKTVFVATGMIERKLGIPNETEYYGRGVSYCAVCDAALYKKRDVAVIGGGNSAVEEAIYLSNVVNKVHVIHRRNEFRADAKIVANMKKIDNIILHTPAVALSIEVADNVVNGITIQNTETQKTELIPIACVFPYVGLNPVTDFVKDLAIVGNDGFIMVNDKMETKYKGLYAGGDVIQKDLRQVATAINDGAIAAIEAKNYIANHFVDRD</sequence>
<keyword evidence="5" id="KW-0676">Redox-active center</keyword>
<dbReference type="PRINTS" id="PR00368">
    <property type="entry name" value="FADPNR"/>
</dbReference>
<evidence type="ECO:0000256" key="4">
    <source>
        <dbReference type="ARBA" id="ARBA00023157"/>
    </source>
</evidence>
<keyword evidence="1" id="KW-0285">Flavoprotein</keyword>
<dbReference type="PROSITE" id="PS00573">
    <property type="entry name" value="PYRIDINE_REDOX_2"/>
    <property type="match status" value="1"/>
</dbReference>
<dbReference type="SUPFAM" id="SSF51905">
    <property type="entry name" value="FAD/NAD(P)-binding domain"/>
    <property type="match status" value="1"/>
</dbReference>
<evidence type="ECO:0000256" key="2">
    <source>
        <dbReference type="ARBA" id="ARBA00022827"/>
    </source>
</evidence>
<keyword evidence="4" id="KW-1015">Disulfide bond</keyword>
<dbReference type="Gene3D" id="3.50.50.60">
    <property type="entry name" value="FAD/NAD(P)-binding domain"/>
    <property type="match status" value="2"/>
</dbReference>
<evidence type="ECO:0000259" key="6">
    <source>
        <dbReference type="Pfam" id="PF07992"/>
    </source>
</evidence>
<dbReference type="PANTHER" id="PTHR48105">
    <property type="entry name" value="THIOREDOXIN REDUCTASE 1-RELATED-RELATED"/>
    <property type="match status" value="1"/>
</dbReference>